<evidence type="ECO:0000256" key="2">
    <source>
        <dbReference type="ARBA" id="ARBA00023015"/>
    </source>
</evidence>
<evidence type="ECO:0000256" key="4">
    <source>
        <dbReference type="ARBA" id="ARBA00023163"/>
    </source>
</evidence>
<dbReference type="Gene3D" id="3.40.50.300">
    <property type="entry name" value="P-loop containing nucleotide triphosphate hydrolases"/>
    <property type="match status" value="1"/>
</dbReference>
<dbReference type="SUPFAM" id="SSF48452">
    <property type="entry name" value="TPR-like"/>
    <property type="match status" value="3"/>
</dbReference>
<dbReference type="Pfam" id="PF13424">
    <property type="entry name" value="TPR_12"/>
    <property type="match status" value="2"/>
</dbReference>
<dbReference type="InterPro" id="IPR005158">
    <property type="entry name" value="BTAD"/>
</dbReference>
<feature type="region of interest" description="Disordered" evidence="7">
    <location>
        <begin position="1042"/>
        <end position="1087"/>
    </location>
</feature>
<comment type="similarity">
    <text evidence="1">Belongs to the AfsR/DnrI/RedD regulatory family.</text>
</comment>
<evidence type="ECO:0000256" key="3">
    <source>
        <dbReference type="ARBA" id="ARBA00023125"/>
    </source>
</evidence>
<keyword evidence="3 6" id="KW-0238">DNA-binding</keyword>
<dbReference type="SMART" id="SM01043">
    <property type="entry name" value="BTAD"/>
    <property type="match status" value="1"/>
</dbReference>
<organism evidence="9 10">
    <name type="scientific">Murinocardiopsis flavida</name>
    <dbReference type="NCBI Taxonomy" id="645275"/>
    <lineage>
        <taxon>Bacteria</taxon>
        <taxon>Bacillati</taxon>
        <taxon>Actinomycetota</taxon>
        <taxon>Actinomycetes</taxon>
        <taxon>Streptosporangiales</taxon>
        <taxon>Nocardiopsidaceae</taxon>
        <taxon>Murinocardiopsis</taxon>
    </lineage>
</organism>
<keyword evidence="4" id="KW-0804">Transcription</keyword>
<feature type="repeat" description="TPR" evidence="5">
    <location>
        <begin position="826"/>
        <end position="859"/>
    </location>
</feature>
<dbReference type="InterPro" id="IPR027417">
    <property type="entry name" value="P-loop_NTPase"/>
</dbReference>
<gene>
    <name evidence="9" type="ORF">CLV63_104316</name>
</gene>
<dbReference type="PRINTS" id="PR00364">
    <property type="entry name" value="DISEASERSIST"/>
</dbReference>
<evidence type="ECO:0000259" key="8">
    <source>
        <dbReference type="PROSITE" id="PS51755"/>
    </source>
</evidence>
<protein>
    <submittedName>
        <fullName evidence="9">DNA-binding SARP family transcriptional activator</fullName>
    </submittedName>
</protein>
<feature type="DNA-binding region" description="OmpR/PhoB-type" evidence="6">
    <location>
        <begin position="1"/>
        <end position="91"/>
    </location>
</feature>
<evidence type="ECO:0000256" key="5">
    <source>
        <dbReference type="PROSITE-ProRule" id="PRU00339"/>
    </source>
</evidence>
<dbReference type="GO" id="GO:0000160">
    <property type="term" value="P:phosphorelay signal transduction system"/>
    <property type="evidence" value="ECO:0007669"/>
    <property type="project" value="InterPro"/>
</dbReference>
<accession>A0A2P8DPE3</accession>
<sequence length="1087" mass="119416">MELRVLGSVGVSIAGNRVDLGSGKEIALVAALGIARGRFVSAGQLADQVWDGETPGKTTFQGTVSRVRKKLAEHDGERRIIEQGGAYRLEIRPEDIDWHRFQSAVTDSEALVRNGSEDAALTTLGDALALWQGDPLTGTGGVWADSWREMMRTARASAMARWAEVSTRIRPTEDVSGTIGEFVAIFPFDERLNRCLMQALHAADRTTEALAAYRRYARNLARRFGTDPGPRVVQEYERMREGARAEPGSPAPRPVDAPLQRDNLAHDIADFTDRTQELAHFAAASHCRFGVHVLNGRRGVGKSTLAVHAAHQIRSQFPDARFYLDLRGDQEDAHLEPLEALQELLAMNGVTGSAVPSGLDQRAALWRDQVCDKRMLLVLDHAKSPEQVRPLLPGAPKSMVLVTADRSLNGLHGIQNIRLLPPEVVEAEKLLSAVSGRDRSEGPDEIRTLVELCDRLPFALRLLGTWLRKHPTWTLAMVRDRLMEAGDLIRGLPEVGAKLEAVLTLATKGVTPEARALLLYVGTHPDGRFSLGAAAALVGLETDECEPLLEELLDCHLIEETRPYRYRIDGLVATFAGLTAAREIPGPDVRAAHVRLVEYYLCACRAADRLFEPGGIRMPIRTLNDFRPLRFADTAAVAAWFIAERPTLLSVANWAFDHRHLAVYGARLTHAMAAMIGTYGPLEAALRLHAESVRVWRDRIDHAALAHALIDQARGYNRVSQGDAALACVREAARLWEGMSDSQGEAIATEQIGLAFGMSERLREARPYLQRAVLLHRNGLSPPALANCLHNLAICDQKLGDLNGAAEKFTEAQELYQAYGDLGGTASVYTSRAGAFHESGRYREAIVLLEKALALSREIQDRSLEATIQGNFGEICDSRHAFRQALRYYARALRLWREDGNRREELWSLIGVGKSYRALGVPRKAVDYFEAARRLVARFAGSESEAIVLTYLGEAYADLGEDDRSVALIGDAHEIAVVEELPIPEIKALLALGRYHWGRGRGDTAYPLLKEAETLGATVQAPTEMADVKWLLDAIELSRVADEPLTGTESSTGSSRPPGRSRVPRPRPGADTPSTRRPQIGTSDQAG</sequence>
<dbReference type="PANTHER" id="PTHR35807">
    <property type="entry name" value="TRANSCRIPTIONAL REGULATOR REDD-RELATED"/>
    <property type="match status" value="1"/>
</dbReference>
<keyword evidence="5" id="KW-0802">TPR repeat</keyword>
<dbReference type="Proteomes" id="UP000240542">
    <property type="component" value="Unassembled WGS sequence"/>
</dbReference>
<evidence type="ECO:0000313" key="9">
    <source>
        <dbReference type="EMBL" id="PSK99092.1"/>
    </source>
</evidence>
<evidence type="ECO:0000256" key="6">
    <source>
        <dbReference type="PROSITE-ProRule" id="PRU01091"/>
    </source>
</evidence>
<feature type="compositionally biased region" description="Polar residues" evidence="7">
    <location>
        <begin position="1072"/>
        <end position="1087"/>
    </location>
</feature>
<dbReference type="EMBL" id="PYGA01000004">
    <property type="protein sequence ID" value="PSK99092.1"/>
    <property type="molecule type" value="Genomic_DNA"/>
</dbReference>
<dbReference type="Gene3D" id="1.10.10.10">
    <property type="entry name" value="Winged helix-like DNA-binding domain superfamily/Winged helix DNA-binding domain"/>
    <property type="match status" value="1"/>
</dbReference>
<keyword evidence="2" id="KW-0805">Transcription regulation</keyword>
<dbReference type="SUPFAM" id="SSF46894">
    <property type="entry name" value="C-terminal effector domain of the bipartite response regulators"/>
    <property type="match status" value="1"/>
</dbReference>
<dbReference type="SMART" id="SM00028">
    <property type="entry name" value="TPR"/>
    <property type="match status" value="8"/>
</dbReference>
<dbReference type="InterPro" id="IPR016032">
    <property type="entry name" value="Sig_transdc_resp-reg_C-effctor"/>
</dbReference>
<name>A0A2P8DPE3_9ACTN</name>
<dbReference type="InterPro" id="IPR036388">
    <property type="entry name" value="WH-like_DNA-bd_sf"/>
</dbReference>
<reference evidence="9 10" key="1">
    <citation type="submission" date="2018-03" db="EMBL/GenBank/DDBJ databases">
        <title>Genomic Encyclopedia of Archaeal and Bacterial Type Strains, Phase II (KMG-II): from individual species to whole genera.</title>
        <authorList>
            <person name="Goeker M."/>
        </authorList>
    </citation>
    <scope>NUCLEOTIDE SEQUENCE [LARGE SCALE GENOMIC DNA]</scope>
    <source>
        <strain evidence="9 10">DSM 45312</strain>
    </source>
</reference>
<dbReference type="Pfam" id="PF00486">
    <property type="entry name" value="Trans_reg_C"/>
    <property type="match status" value="1"/>
</dbReference>
<proteinExistence type="inferred from homology"/>
<evidence type="ECO:0000256" key="1">
    <source>
        <dbReference type="ARBA" id="ARBA00005820"/>
    </source>
</evidence>
<dbReference type="SMART" id="SM00862">
    <property type="entry name" value="Trans_reg_C"/>
    <property type="match status" value="1"/>
</dbReference>
<feature type="domain" description="OmpR/PhoB-type" evidence="8">
    <location>
        <begin position="1"/>
        <end position="91"/>
    </location>
</feature>
<dbReference type="OrthoDB" id="5521887at2"/>
<dbReference type="Pfam" id="PF03704">
    <property type="entry name" value="BTAD"/>
    <property type="match status" value="1"/>
</dbReference>
<dbReference type="GO" id="GO:0006355">
    <property type="term" value="P:regulation of DNA-templated transcription"/>
    <property type="evidence" value="ECO:0007669"/>
    <property type="project" value="InterPro"/>
</dbReference>
<dbReference type="PANTHER" id="PTHR35807:SF1">
    <property type="entry name" value="TRANSCRIPTIONAL REGULATOR REDD"/>
    <property type="match status" value="1"/>
</dbReference>
<dbReference type="InterPro" id="IPR011990">
    <property type="entry name" value="TPR-like_helical_dom_sf"/>
</dbReference>
<dbReference type="AlphaFoldDB" id="A0A2P8DPE3"/>
<dbReference type="RefSeq" id="WP_106582399.1">
    <property type="nucleotide sequence ID" value="NZ_PYGA01000004.1"/>
</dbReference>
<dbReference type="PROSITE" id="PS50005">
    <property type="entry name" value="TPR"/>
    <property type="match status" value="1"/>
</dbReference>
<dbReference type="SUPFAM" id="SSF52540">
    <property type="entry name" value="P-loop containing nucleoside triphosphate hydrolases"/>
    <property type="match status" value="1"/>
</dbReference>
<evidence type="ECO:0000313" key="10">
    <source>
        <dbReference type="Proteomes" id="UP000240542"/>
    </source>
</evidence>
<evidence type="ECO:0000256" key="7">
    <source>
        <dbReference type="SAM" id="MobiDB-lite"/>
    </source>
</evidence>
<dbReference type="PROSITE" id="PS51755">
    <property type="entry name" value="OMPR_PHOB"/>
    <property type="match status" value="1"/>
</dbReference>
<dbReference type="InterPro" id="IPR019734">
    <property type="entry name" value="TPR_rpt"/>
</dbReference>
<keyword evidence="10" id="KW-1185">Reference proteome</keyword>
<dbReference type="GO" id="GO:0003677">
    <property type="term" value="F:DNA binding"/>
    <property type="evidence" value="ECO:0007669"/>
    <property type="project" value="UniProtKB-UniRule"/>
</dbReference>
<comment type="caution">
    <text evidence="9">The sequence shown here is derived from an EMBL/GenBank/DDBJ whole genome shotgun (WGS) entry which is preliminary data.</text>
</comment>
<dbReference type="Gene3D" id="1.25.40.10">
    <property type="entry name" value="Tetratricopeptide repeat domain"/>
    <property type="match status" value="2"/>
</dbReference>
<dbReference type="InterPro" id="IPR051677">
    <property type="entry name" value="AfsR-DnrI-RedD_regulator"/>
</dbReference>
<feature type="compositionally biased region" description="Low complexity" evidence="7">
    <location>
        <begin position="1046"/>
        <end position="1061"/>
    </location>
</feature>
<dbReference type="InterPro" id="IPR001867">
    <property type="entry name" value="OmpR/PhoB-type_DNA-bd"/>
</dbReference>